<feature type="region of interest" description="Disordered" evidence="3">
    <location>
        <begin position="1"/>
        <end position="131"/>
    </location>
</feature>
<dbReference type="EMBL" id="JAEUBG010000665">
    <property type="protein sequence ID" value="KAH3687704.1"/>
    <property type="molecule type" value="Genomic_DNA"/>
</dbReference>
<evidence type="ECO:0000313" key="5">
    <source>
        <dbReference type="EMBL" id="KAH3687704.1"/>
    </source>
</evidence>
<evidence type="ECO:0000256" key="1">
    <source>
        <dbReference type="ARBA" id="ARBA00022884"/>
    </source>
</evidence>
<dbReference type="InterPro" id="IPR012677">
    <property type="entry name" value="Nucleotide-bd_a/b_plait_sf"/>
</dbReference>
<dbReference type="PANTHER" id="PTHR13968:SF26">
    <property type="entry name" value="RRM DOMAIN-CONTAINING PROTEIN"/>
    <property type="match status" value="1"/>
</dbReference>
<feature type="region of interest" description="Disordered" evidence="3">
    <location>
        <begin position="602"/>
        <end position="640"/>
    </location>
</feature>
<evidence type="ECO:0000313" key="6">
    <source>
        <dbReference type="Proteomes" id="UP000774326"/>
    </source>
</evidence>
<dbReference type="InterPro" id="IPR000504">
    <property type="entry name" value="RRM_dom"/>
</dbReference>
<evidence type="ECO:0000256" key="2">
    <source>
        <dbReference type="PROSITE-ProRule" id="PRU00176"/>
    </source>
</evidence>
<dbReference type="PROSITE" id="PS50102">
    <property type="entry name" value="RRM"/>
    <property type="match status" value="1"/>
</dbReference>
<evidence type="ECO:0000259" key="4">
    <source>
        <dbReference type="PROSITE" id="PS50102"/>
    </source>
</evidence>
<accession>A0A9P8QDZ0</accession>
<evidence type="ECO:0000256" key="3">
    <source>
        <dbReference type="SAM" id="MobiDB-lite"/>
    </source>
</evidence>
<feature type="compositionally biased region" description="Low complexity" evidence="3">
    <location>
        <begin position="613"/>
        <end position="638"/>
    </location>
</feature>
<dbReference type="Proteomes" id="UP000774326">
    <property type="component" value="Unassembled WGS sequence"/>
</dbReference>
<feature type="compositionally biased region" description="Low complexity" evidence="3">
    <location>
        <begin position="478"/>
        <end position="487"/>
    </location>
</feature>
<feature type="compositionally biased region" description="Acidic residues" evidence="3">
    <location>
        <begin position="65"/>
        <end position="74"/>
    </location>
</feature>
<feature type="compositionally biased region" description="Low complexity" evidence="3">
    <location>
        <begin position="440"/>
        <end position="469"/>
    </location>
</feature>
<reference evidence="5" key="1">
    <citation type="journal article" date="2021" name="Open Biol.">
        <title>Shared evolutionary footprints suggest mitochondrial oxidative damage underlies multiple complex I losses in fungi.</title>
        <authorList>
            <person name="Schikora-Tamarit M.A."/>
            <person name="Marcet-Houben M."/>
            <person name="Nosek J."/>
            <person name="Gabaldon T."/>
        </authorList>
    </citation>
    <scope>NUCLEOTIDE SEQUENCE</scope>
    <source>
        <strain evidence="5">CBS2887</strain>
    </source>
</reference>
<dbReference type="GO" id="GO:0003723">
    <property type="term" value="F:RNA binding"/>
    <property type="evidence" value="ECO:0007669"/>
    <property type="project" value="UniProtKB-UniRule"/>
</dbReference>
<dbReference type="OrthoDB" id="10044938at2759"/>
<feature type="compositionally biased region" description="Polar residues" evidence="3">
    <location>
        <begin position="1"/>
        <end position="11"/>
    </location>
</feature>
<comment type="caution">
    <text evidence="5">The sequence shown here is derived from an EMBL/GenBank/DDBJ whole genome shotgun (WGS) entry which is preliminary data.</text>
</comment>
<organism evidence="5 6">
    <name type="scientific">Wickerhamomyces pijperi</name>
    <name type="common">Yeast</name>
    <name type="synonym">Pichia pijperi</name>
    <dbReference type="NCBI Taxonomy" id="599730"/>
    <lineage>
        <taxon>Eukaryota</taxon>
        <taxon>Fungi</taxon>
        <taxon>Dikarya</taxon>
        <taxon>Ascomycota</taxon>
        <taxon>Saccharomycotina</taxon>
        <taxon>Saccharomycetes</taxon>
        <taxon>Phaffomycetales</taxon>
        <taxon>Wickerhamomycetaceae</taxon>
        <taxon>Wickerhamomyces</taxon>
    </lineage>
</organism>
<keyword evidence="1 2" id="KW-0694">RNA-binding</keyword>
<dbReference type="InterPro" id="IPR051186">
    <property type="entry name" value="RRM_HNRPC/RALY_subfam"/>
</dbReference>
<dbReference type="PANTHER" id="PTHR13968">
    <property type="entry name" value="HETEROGENEOUS NUCLEAR RIBONUCLEOPROTEIN"/>
    <property type="match status" value="1"/>
</dbReference>
<feature type="domain" description="RRM" evidence="4">
    <location>
        <begin position="220"/>
        <end position="291"/>
    </location>
</feature>
<name>A0A9P8QDZ0_WICPI</name>
<proteinExistence type="predicted"/>
<feature type="compositionally biased region" description="Basic and acidic residues" evidence="3">
    <location>
        <begin position="28"/>
        <end position="45"/>
    </location>
</feature>
<feature type="region of interest" description="Disordered" evidence="3">
    <location>
        <begin position="429"/>
        <end position="544"/>
    </location>
</feature>
<feature type="compositionally biased region" description="Low complexity" evidence="3">
    <location>
        <begin position="511"/>
        <end position="534"/>
    </location>
</feature>
<dbReference type="SUPFAM" id="SSF54928">
    <property type="entry name" value="RNA-binding domain, RBD"/>
    <property type="match status" value="1"/>
</dbReference>
<feature type="compositionally biased region" description="Basic and acidic residues" evidence="3">
    <location>
        <begin position="429"/>
        <end position="439"/>
    </location>
</feature>
<dbReference type="InterPro" id="IPR035979">
    <property type="entry name" value="RBD_domain_sf"/>
</dbReference>
<gene>
    <name evidence="5" type="ORF">WICPIJ_001327</name>
</gene>
<dbReference type="SMART" id="SM00360">
    <property type="entry name" value="RRM"/>
    <property type="match status" value="1"/>
</dbReference>
<dbReference type="Gene3D" id="3.30.70.330">
    <property type="match status" value="1"/>
</dbReference>
<protein>
    <recommendedName>
        <fullName evidence="4">RRM domain-containing protein</fullName>
    </recommendedName>
</protein>
<feature type="compositionally biased region" description="Low complexity" evidence="3">
    <location>
        <begin position="117"/>
        <end position="131"/>
    </location>
</feature>
<dbReference type="AlphaFoldDB" id="A0A9P8QDZ0"/>
<keyword evidence="6" id="KW-1185">Reference proteome</keyword>
<sequence length="774" mass="86268">MSNESSEQPAGTFTEPPAAVEAQISENNQEKEHELDLHQAMKSEPSEAQIPPEPVSGSIPAPPTADDEDDESYDPTEQQENPDEQLATANVQSATKEPAPAGNQDSEDESYDPTENTTLATSSTAATASSAFDPAVTKSLTEKLFSDPSFLSLSFDEQQKRVLEEYQKLVSAESENQPVSASGPRHDLSVPMTAEESELYEAYLASERKVNHRQELRPNSKLFIGNLPGDYMTKEGIFRVFHKYGKILSITFKGQYGFVQFQEPESVSEAIQAESNYTVDGHKLIMEVAKNSRPAEIENRQIKEQAKRARSLAKDETVGYVSRNQRQKVVECQLYSKPNVDQSFARDISISFQNLGIVAERQMLKAHQRQQQIKNDAAYSGVMSVGFVNGNGTLNLYIFDKAPDGGVRFDEYLSVSASDAAQLILREKNTRQTKPRESHGQNQNQNRSSYQQQGNRNGYGNNQQYQQQQHQHDRSRNNRNNYNHNDGGSYGNRAGGRYNNNNHSNRRERYNPYNNVDPNYNQHQQQQQQQQHSQTPPPAQLPQLDPANLMQSLQNLPPQTLQSLISLATSQQQQQQQYPGYTPSPSTDVHALLSSLATQAPHQTPFQYPPQPQMNYPPQFQYQQQQGQGQGQAGQSQPSSVKDLLASLEQFTVELRPSGLQDSQVLDGGRKLVVARSLVVQAGDSLLSAFMDKRMGLQLAVDVVLGPFVLGDLHSDTRDMGVLLDEVGADLSGESFNRPDIRGLSKDQDCVLDGVCWDNWRVVCVGVRLVKGTF</sequence>
<reference evidence="5" key="2">
    <citation type="submission" date="2021-01" db="EMBL/GenBank/DDBJ databases">
        <authorList>
            <person name="Schikora-Tamarit M.A."/>
        </authorList>
    </citation>
    <scope>NUCLEOTIDE SEQUENCE</scope>
    <source>
        <strain evidence="5">CBS2887</strain>
    </source>
</reference>
<dbReference type="Pfam" id="PF00076">
    <property type="entry name" value="RRM_1"/>
    <property type="match status" value="1"/>
</dbReference>